<gene>
    <name evidence="5" type="ORF">B0487_1909</name>
</gene>
<evidence type="ECO:0000259" key="3">
    <source>
        <dbReference type="Pfam" id="PF00534"/>
    </source>
</evidence>
<accession>A0A1X2YTG1</accession>
<name>A0A1X2YTG1_BIFAD</name>
<comment type="caution">
    <text evidence="5">The sequence shown here is derived from an EMBL/GenBank/DDBJ whole genome shotgun (WGS) entry which is preliminary data.</text>
</comment>
<dbReference type="PANTHER" id="PTHR12526">
    <property type="entry name" value="GLYCOSYLTRANSFERASE"/>
    <property type="match status" value="1"/>
</dbReference>
<dbReference type="PANTHER" id="PTHR12526:SF637">
    <property type="entry name" value="GLYCOSYLTRANSFERASE EPSF-RELATED"/>
    <property type="match status" value="1"/>
</dbReference>
<dbReference type="RefSeq" id="WP_143240653.1">
    <property type="nucleotide sequence ID" value="NZ_LNKD01000004.1"/>
</dbReference>
<proteinExistence type="predicted"/>
<feature type="domain" description="Glycosyl transferase family 1" evidence="3">
    <location>
        <begin position="188"/>
        <end position="338"/>
    </location>
</feature>
<dbReference type="Pfam" id="PF13439">
    <property type="entry name" value="Glyco_transf_4"/>
    <property type="match status" value="1"/>
</dbReference>
<dbReference type="EMBL" id="LNKD01000004">
    <property type="protein sequence ID" value="OSG85462.1"/>
    <property type="molecule type" value="Genomic_DNA"/>
</dbReference>
<dbReference type="Proteomes" id="UP000193377">
    <property type="component" value="Unassembled WGS sequence"/>
</dbReference>
<evidence type="ECO:0000313" key="5">
    <source>
        <dbReference type="EMBL" id="OSG85462.1"/>
    </source>
</evidence>
<protein>
    <submittedName>
        <fullName evidence="5">Group 1 glycosyl transferase</fullName>
    </submittedName>
</protein>
<dbReference type="InterPro" id="IPR028098">
    <property type="entry name" value="Glyco_trans_4-like_N"/>
</dbReference>
<keyword evidence="2 5" id="KW-0808">Transferase</keyword>
<dbReference type="SUPFAM" id="SSF53756">
    <property type="entry name" value="UDP-Glycosyltransferase/glycogen phosphorylase"/>
    <property type="match status" value="1"/>
</dbReference>
<keyword evidence="1" id="KW-0328">Glycosyltransferase</keyword>
<dbReference type="GO" id="GO:0016757">
    <property type="term" value="F:glycosyltransferase activity"/>
    <property type="evidence" value="ECO:0007669"/>
    <property type="project" value="UniProtKB-KW"/>
</dbReference>
<dbReference type="Gene3D" id="3.40.50.2000">
    <property type="entry name" value="Glycogen Phosphorylase B"/>
    <property type="match status" value="2"/>
</dbReference>
<feature type="domain" description="Glycosyltransferase subfamily 4-like N-terminal" evidence="4">
    <location>
        <begin position="18"/>
        <end position="180"/>
    </location>
</feature>
<organism evidence="5 6">
    <name type="scientific">Bifidobacterium adolescentis</name>
    <dbReference type="NCBI Taxonomy" id="1680"/>
    <lineage>
        <taxon>Bacteria</taxon>
        <taxon>Bacillati</taxon>
        <taxon>Actinomycetota</taxon>
        <taxon>Actinomycetes</taxon>
        <taxon>Bifidobacteriales</taxon>
        <taxon>Bifidobacteriaceae</taxon>
        <taxon>Bifidobacterium</taxon>
    </lineage>
</organism>
<evidence type="ECO:0000256" key="2">
    <source>
        <dbReference type="ARBA" id="ARBA00022679"/>
    </source>
</evidence>
<reference evidence="5 6" key="1">
    <citation type="journal article" date="2016" name="Sci. Rep.">
        <title>Evaluation of genetic diversity among strains of the human gut commensal Bifidobacterium adolescentis.</title>
        <authorList>
            <person name="Duranti S."/>
            <person name="Milani C."/>
            <person name="Lugli G.A."/>
            <person name="Mancabelli L."/>
            <person name="Turroni F."/>
            <person name="Ferrario C."/>
            <person name="Mangifesta M."/>
            <person name="Viappiani A."/>
            <person name="Sanchez B."/>
            <person name="Margolles A."/>
            <person name="van Sinderen D."/>
            <person name="Ventura M."/>
        </authorList>
    </citation>
    <scope>NUCLEOTIDE SEQUENCE [LARGE SCALE GENOMIC DNA]</scope>
    <source>
        <strain evidence="5 6">487B</strain>
    </source>
</reference>
<dbReference type="InterPro" id="IPR001296">
    <property type="entry name" value="Glyco_trans_1"/>
</dbReference>
<evidence type="ECO:0000256" key="1">
    <source>
        <dbReference type="ARBA" id="ARBA00022676"/>
    </source>
</evidence>
<dbReference type="Pfam" id="PF00534">
    <property type="entry name" value="Glycos_transf_1"/>
    <property type="match status" value="1"/>
</dbReference>
<evidence type="ECO:0000259" key="4">
    <source>
        <dbReference type="Pfam" id="PF13439"/>
    </source>
</evidence>
<sequence length="372" mass="43154">MAERKIKVAEFVSRLESGGVESMLLNYLSHFSHPEDFDIHIVTQDINDARCVEQFKKAGYNVDIVTHKRKSISKNIIEVFQLLRQEHFDVVHSHMTLTNFYVLILAWLTGTRQLISHSHNAFISDNPIKRLLWFFLKKINQLTSNVWITCGYDAGVFLFGRRAMHNGKVILLPNAIDLDKFKFDEHKREVMRSKLAIRKAEFVVGHIGRFMEQKNHKYLVDVFHEFLRFHPDSKLLLVGTGELEKNIHEYVDGLGLRDKVIFAGSVQNTWDYYQAMDAFVLPSRYEGLPVVSIEAQASDLPILISSNVDHSCAITDSISFLSVDIDPEIWAKSILRFIDRKRGKCVISQIREAHYDICRESKRLENVYRQEN</sequence>
<evidence type="ECO:0000313" key="6">
    <source>
        <dbReference type="Proteomes" id="UP000193377"/>
    </source>
</evidence>
<dbReference type="AlphaFoldDB" id="A0A1X2YTG1"/>